<dbReference type="EMBL" id="JBFXLQ010000044">
    <property type="protein sequence ID" value="KAL2864078.1"/>
    <property type="molecule type" value="Genomic_DNA"/>
</dbReference>
<feature type="chain" id="PRO_5046893736" description="Bulb-type lectin domain-containing protein" evidence="1">
    <location>
        <begin position="23"/>
        <end position="169"/>
    </location>
</feature>
<evidence type="ECO:0000256" key="1">
    <source>
        <dbReference type="SAM" id="SignalP"/>
    </source>
</evidence>
<feature type="signal peptide" evidence="1">
    <location>
        <begin position="1"/>
        <end position="22"/>
    </location>
</feature>
<protein>
    <recommendedName>
        <fullName evidence="4">Bulb-type lectin domain-containing protein</fullName>
    </recommendedName>
</protein>
<comment type="caution">
    <text evidence="2">The sequence shown here is derived from an EMBL/GenBank/DDBJ whole genome shotgun (WGS) entry which is preliminary data.</text>
</comment>
<organism evidence="2 3">
    <name type="scientific">Aspergillus lucknowensis</name>
    <dbReference type="NCBI Taxonomy" id="176173"/>
    <lineage>
        <taxon>Eukaryota</taxon>
        <taxon>Fungi</taxon>
        <taxon>Dikarya</taxon>
        <taxon>Ascomycota</taxon>
        <taxon>Pezizomycotina</taxon>
        <taxon>Eurotiomycetes</taxon>
        <taxon>Eurotiomycetidae</taxon>
        <taxon>Eurotiales</taxon>
        <taxon>Aspergillaceae</taxon>
        <taxon>Aspergillus</taxon>
        <taxon>Aspergillus subgen. Nidulantes</taxon>
    </lineage>
</organism>
<evidence type="ECO:0008006" key="4">
    <source>
        <dbReference type="Google" id="ProtNLM"/>
    </source>
</evidence>
<evidence type="ECO:0000313" key="2">
    <source>
        <dbReference type="EMBL" id="KAL2864078.1"/>
    </source>
</evidence>
<keyword evidence="1" id="KW-0732">Signal</keyword>
<dbReference type="RefSeq" id="XP_070883057.1">
    <property type="nucleotide sequence ID" value="XM_071033593.1"/>
</dbReference>
<dbReference type="GeneID" id="98148665"/>
<reference evidence="2 3" key="1">
    <citation type="submission" date="2024-07" db="EMBL/GenBank/DDBJ databases">
        <title>Section-level genome sequencing and comparative genomics of Aspergillus sections Usti and Cavernicolus.</title>
        <authorList>
            <consortium name="Lawrence Berkeley National Laboratory"/>
            <person name="Nybo J.L."/>
            <person name="Vesth T.C."/>
            <person name="Theobald S."/>
            <person name="Frisvad J.C."/>
            <person name="Larsen T.O."/>
            <person name="Kjaerboelling I."/>
            <person name="Rothschild-Mancinelli K."/>
            <person name="Lyhne E.K."/>
            <person name="Kogle M.E."/>
            <person name="Barry K."/>
            <person name="Clum A."/>
            <person name="Na H."/>
            <person name="Ledsgaard L."/>
            <person name="Lin J."/>
            <person name="Lipzen A."/>
            <person name="Kuo A."/>
            <person name="Riley R."/>
            <person name="Mondo S."/>
            <person name="Labutti K."/>
            <person name="Haridas S."/>
            <person name="Pangalinan J."/>
            <person name="Salamov A.A."/>
            <person name="Simmons B.A."/>
            <person name="Magnuson J.K."/>
            <person name="Chen J."/>
            <person name="Drula E."/>
            <person name="Henrissat B."/>
            <person name="Wiebenga A."/>
            <person name="Lubbers R.J."/>
            <person name="Gomes A.C."/>
            <person name="Macurrencykelacurrency M.R."/>
            <person name="Stajich J."/>
            <person name="Grigoriev I.V."/>
            <person name="Mortensen U.H."/>
            <person name="De Vries R.P."/>
            <person name="Baker S.E."/>
            <person name="Andersen M.R."/>
        </authorList>
    </citation>
    <scope>NUCLEOTIDE SEQUENCE [LARGE SCALE GENOMIC DNA]</scope>
    <source>
        <strain evidence="2 3">CBS 449.75</strain>
    </source>
</reference>
<dbReference type="Proteomes" id="UP001610432">
    <property type="component" value="Unassembled WGS sequence"/>
</dbReference>
<name>A0ABR4LHP8_9EURO</name>
<evidence type="ECO:0000313" key="3">
    <source>
        <dbReference type="Proteomes" id="UP001610432"/>
    </source>
</evidence>
<proteinExistence type="predicted"/>
<gene>
    <name evidence="2" type="ORF">BJX67DRAFT_384080</name>
</gene>
<accession>A0ABR4LHP8</accession>
<keyword evidence="3" id="KW-1185">Reference proteome</keyword>
<sequence>MYLSSLTPAAALFLSLLTTTQAQVGEPQPLPDYNGWVFVYTGSEPNRGEWLGCLNQNAEWFRPERNSSCSTYVPREGGTIGYSSGTAPRLTLNNNNELVFDRGGRSTTWAQFHEGPEWMPRTDLLYLRPTTDGVPLGLTFEPSGVGLPARLHPSQNFVYALYLSLMPRD</sequence>